<keyword evidence="3" id="KW-0520">NAD</keyword>
<dbReference type="Pfam" id="PF00465">
    <property type="entry name" value="Fe-ADH"/>
    <property type="match status" value="1"/>
</dbReference>
<accession>A0ABW8TMW4</accession>
<keyword evidence="2" id="KW-0560">Oxidoreductase</keyword>
<dbReference type="InterPro" id="IPR056798">
    <property type="entry name" value="ADH_Fe_C"/>
</dbReference>
<feature type="domain" description="Fe-containing alcohol dehydrogenase-like C-terminal" evidence="5">
    <location>
        <begin position="208"/>
        <end position="401"/>
    </location>
</feature>
<dbReference type="Proteomes" id="UP001623592">
    <property type="component" value="Unassembled WGS sequence"/>
</dbReference>
<dbReference type="PANTHER" id="PTHR11496:SF102">
    <property type="entry name" value="ALCOHOL DEHYDROGENASE 4"/>
    <property type="match status" value="1"/>
</dbReference>
<evidence type="ECO:0000313" key="7">
    <source>
        <dbReference type="Proteomes" id="UP001623592"/>
    </source>
</evidence>
<protein>
    <submittedName>
        <fullName evidence="6">Iron-containing alcohol dehydrogenase</fullName>
    </submittedName>
</protein>
<reference evidence="6 7" key="1">
    <citation type="submission" date="2024-11" db="EMBL/GenBank/DDBJ databases">
        <authorList>
            <person name="Heng Y.C."/>
            <person name="Lim A.C.H."/>
            <person name="Lee J.K.Y."/>
            <person name="Kittelmann S."/>
        </authorList>
    </citation>
    <scope>NUCLEOTIDE SEQUENCE [LARGE SCALE GENOMIC DNA]</scope>
    <source>
        <strain evidence="6 7">WILCCON 0114</strain>
    </source>
</reference>
<dbReference type="Gene3D" id="1.20.1090.10">
    <property type="entry name" value="Dehydroquinate synthase-like - alpha domain"/>
    <property type="match status" value="1"/>
</dbReference>
<dbReference type="CDD" id="cd08189">
    <property type="entry name" value="Fe-ADH-like"/>
    <property type="match status" value="1"/>
</dbReference>
<evidence type="ECO:0000256" key="1">
    <source>
        <dbReference type="ARBA" id="ARBA00007358"/>
    </source>
</evidence>
<evidence type="ECO:0000259" key="5">
    <source>
        <dbReference type="Pfam" id="PF25137"/>
    </source>
</evidence>
<feature type="domain" description="Alcohol dehydrogenase iron-type/glycerol dehydrogenase GldA" evidence="4">
    <location>
        <begin position="30"/>
        <end position="197"/>
    </location>
</feature>
<evidence type="ECO:0000259" key="4">
    <source>
        <dbReference type="Pfam" id="PF00465"/>
    </source>
</evidence>
<evidence type="ECO:0000256" key="2">
    <source>
        <dbReference type="ARBA" id="ARBA00023002"/>
    </source>
</evidence>
<dbReference type="RefSeq" id="WP_406788986.1">
    <property type="nucleotide sequence ID" value="NZ_JBJIAA010000016.1"/>
</dbReference>
<sequence length="409" mass="44647">MIWTLKKVYYRTVQAAMKAGINLVKFKEPKLISGAGSINKLPDIIKEQNIDRIFIVVSNTIMKSGLLNEFFEKLKENNIFYETYNNVKPNPSIDNIEECLKIYQDSKCKAIVAIGGGSPIDCAKVVAARATNNNLQIKDLRGFLKVKKPIPPLFAVPTTAGSGSEATVAAVVTDSKTHEKYAIADLKLMPDFAILDPELTVGVPPHLTAATGMDALTHAVEAYVGNDGTSFTNDKALRAAKMIIENLEKVYKDGTNIEGRNAMLLASNYAGHAFTRANVGYVHAIAHSIGGLYGVAHGLANAIILPKVLEYYGETAYEKLGEMAVYSGLGDKNESSKNLALKFIEKIKSMNKNMGIPLGIKELKDEDIPLIARRATKEGNPAYPVPKIISVSECEELVKKLYMDNGLKH</sequence>
<dbReference type="PANTHER" id="PTHR11496">
    <property type="entry name" value="ALCOHOL DEHYDROGENASE"/>
    <property type="match status" value="1"/>
</dbReference>
<proteinExistence type="inferred from homology"/>
<dbReference type="PROSITE" id="PS00060">
    <property type="entry name" value="ADH_IRON_2"/>
    <property type="match status" value="1"/>
</dbReference>
<comment type="similarity">
    <text evidence="1">Belongs to the iron-containing alcohol dehydrogenase family.</text>
</comment>
<organism evidence="6 7">
    <name type="scientific">Clostridium neuense</name>
    <dbReference type="NCBI Taxonomy" id="1728934"/>
    <lineage>
        <taxon>Bacteria</taxon>
        <taxon>Bacillati</taxon>
        <taxon>Bacillota</taxon>
        <taxon>Clostridia</taxon>
        <taxon>Eubacteriales</taxon>
        <taxon>Clostridiaceae</taxon>
        <taxon>Clostridium</taxon>
    </lineage>
</organism>
<dbReference type="PROSITE" id="PS00913">
    <property type="entry name" value="ADH_IRON_1"/>
    <property type="match status" value="1"/>
</dbReference>
<dbReference type="Gene3D" id="3.40.50.1970">
    <property type="match status" value="1"/>
</dbReference>
<dbReference type="EMBL" id="JBJIAA010000016">
    <property type="protein sequence ID" value="MFL0252329.1"/>
    <property type="molecule type" value="Genomic_DNA"/>
</dbReference>
<evidence type="ECO:0000313" key="6">
    <source>
        <dbReference type="EMBL" id="MFL0252329.1"/>
    </source>
</evidence>
<name>A0ABW8TMW4_9CLOT</name>
<keyword evidence="7" id="KW-1185">Reference proteome</keyword>
<dbReference type="InterPro" id="IPR018211">
    <property type="entry name" value="ADH_Fe_CS"/>
</dbReference>
<dbReference type="SUPFAM" id="SSF56796">
    <property type="entry name" value="Dehydroquinate synthase-like"/>
    <property type="match status" value="1"/>
</dbReference>
<evidence type="ECO:0000256" key="3">
    <source>
        <dbReference type="ARBA" id="ARBA00023027"/>
    </source>
</evidence>
<comment type="caution">
    <text evidence="6">The sequence shown here is derived from an EMBL/GenBank/DDBJ whole genome shotgun (WGS) entry which is preliminary data.</text>
</comment>
<dbReference type="Pfam" id="PF25137">
    <property type="entry name" value="ADH_Fe_C"/>
    <property type="match status" value="1"/>
</dbReference>
<gene>
    <name evidence="6" type="ORF">ACJDT4_18090</name>
</gene>
<dbReference type="InterPro" id="IPR039697">
    <property type="entry name" value="Alcohol_dehydrogenase_Fe"/>
</dbReference>
<dbReference type="InterPro" id="IPR001670">
    <property type="entry name" value="ADH_Fe/GldA"/>
</dbReference>